<protein>
    <submittedName>
        <fullName evidence="1">Uncharacterized protein</fullName>
    </submittedName>
</protein>
<accession>A0AAP4R779</accession>
<name>A0AAP4R779_9BURK</name>
<comment type="caution">
    <text evidence="1">The sequence shown here is derived from an EMBL/GenBank/DDBJ whole genome shotgun (WGS) entry which is preliminary data.</text>
</comment>
<sequence length="133" mass="15038">MEGWTRISELNQRFSLELRVFFRLHILDLGGTCLIGKKMGSIRRMEPGVTRYAIREVHFENGERLPLLVHGDPLGLPVPEIVEFAIAKLRACGLRRSIHHRAEAFGLLLFERCMSAAIDKRSRGGALKFPSAL</sequence>
<dbReference type="AlphaFoldDB" id="A0AAP4R779"/>
<evidence type="ECO:0000313" key="1">
    <source>
        <dbReference type="EMBL" id="MDN7568677.1"/>
    </source>
</evidence>
<reference evidence="1" key="1">
    <citation type="submission" date="2023-07" db="EMBL/GenBank/DDBJ databases">
        <title>A collection of bacterial strains from the Burkholderia cepacia Research Laboratory and Repository.</title>
        <authorList>
            <person name="Lipuma J."/>
            <person name="Spilker T."/>
            <person name="Caverly L."/>
        </authorList>
    </citation>
    <scope>NUCLEOTIDE SEQUENCE</scope>
    <source>
        <strain evidence="1">AU44979</strain>
    </source>
</reference>
<dbReference type="RefSeq" id="WP_137910459.1">
    <property type="nucleotide sequence ID" value="NZ_CADEUY010000012.1"/>
</dbReference>
<evidence type="ECO:0000313" key="2">
    <source>
        <dbReference type="Proteomes" id="UP001172109"/>
    </source>
</evidence>
<proteinExistence type="predicted"/>
<dbReference type="Proteomes" id="UP001172109">
    <property type="component" value="Unassembled WGS sequence"/>
</dbReference>
<dbReference type="EMBL" id="JAUJQS010000028">
    <property type="protein sequence ID" value="MDN7568677.1"/>
    <property type="molecule type" value="Genomic_DNA"/>
</dbReference>
<organism evidence="1 2">
    <name type="scientific">Burkholderia contaminans</name>
    <dbReference type="NCBI Taxonomy" id="488447"/>
    <lineage>
        <taxon>Bacteria</taxon>
        <taxon>Pseudomonadati</taxon>
        <taxon>Pseudomonadota</taxon>
        <taxon>Betaproteobacteria</taxon>
        <taxon>Burkholderiales</taxon>
        <taxon>Burkholderiaceae</taxon>
        <taxon>Burkholderia</taxon>
        <taxon>Burkholderia cepacia complex</taxon>
    </lineage>
</organism>
<gene>
    <name evidence="1" type="ORF">QZM56_29600</name>
</gene>